<organism evidence="1 2">
    <name type="scientific">Zizania palustris</name>
    <name type="common">Northern wild rice</name>
    <dbReference type="NCBI Taxonomy" id="103762"/>
    <lineage>
        <taxon>Eukaryota</taxon>
        <taxon>Viridiplantae</taxon>
        <taxon>Streptophyta</taxon>
        <taxon>Embryophyta</taxon>
        <taxon>Tracheophyta</taxon>
        <taxon>Spermatophyta</taxon>
        <taxon>Magnoliopsida</taxon>
        <taxon>Liliopsida</taxon>
        <taxon>Poales</taxon>
        <taxon>Poaceae</taxon>
        <taxon>BOP clade</taxon>
        <taxon>Oryzoideae</taxon>
        <taxon>Oryzeae</taxon>
        <taxon>Zizaniinae</taxon>
        <taxon>Zizania</taxon>
    </lineage>
</organism>
<reference evidence="1" key="2">
    <citation type="submission" date="2021-02" db="EMBL/GenBank/DDBJ databases">
        <authorList>
            <person name="Kimball J.A."/>
            <person name="Haas M.W."/>
            <person name="Macchietto M."/>
            <person name="Kono T."/>
            <person name="Duquette J."/>
            <person name="Shao M."/>
        </authorList>
    </citation>
    <scope>NUCLEOTIDE SEQUENCE</scope>
    <source>
        <tissue evidence="1">Fresh leaf tissue</tissue>
    </source>
</reference>
<protein>
    <submittedName>
        <fullName evidence="1">Uncharacterized protein</fullName>
    </submittedName>
</protein>
<dbReference type="Proteomes" id="UP000729402">
    <property type="component" value="Unassembled WGS sequence"/>
</dbReference>
<dbReference type="EMBL" id="JAAALK010000953">
    <property type="protein sequence ID" value="KAG8044057.1"/>
    <property type="molecule type" value="Genomic_DNA"/>
</dbReference>
<dbReference type="AlphaFoldDB" id="A0A8J5UV15"/>
<sequence length="117" mass="13168">MEREGCGPNGPRYYHRGALSHLGNRQGSARWRGVIWVATARWGNWGKAFDGSGLRRGKGGLRTQSSPLSLKASPFRDQPLHFFRYYILLLCQGSKLDSGGLLSRLYDKLKAEECLKK</sequence>
<evidence type="ECO:0000313" key="2">
    <source>
        <dbReference type="Proteomes" id="UP000729402"/>
    </source>
</evidence>
<reference evidence="1" key="1">
    <citation type="journal article" date="2021" name="bioRxiv">
        <title>Whole Genome Assembly and Annotation of Northern Wild Rice, Zizania palustris L., Supports a Whole Genome Duplication in the Zizania Genus.</title>
        <authorList>
            <person name="Haas M."/>
            <person name="Kono T."/>
            <person name="Macchietto M."/>
            <person name="Millas R."/>
            <person name="McGilp L."/>
            <person name="Shao M."/>
            <person name="Duquette J."/>
            <person name="Hirsch C.N."/>
            <person name="Kimball J."/>
        </authorList>
    </citation>
    <scope>NUCLEOTIDE SEQUENCE</scope>
    <source>
        <tissue evidence="1">Fresh leaf tissue</tissue>
    </source>
</reference>
<evidence type="ECO:0000313" key="1">
    <source>
        <dbReference type="EMBL" id="KAG8044057.1"/>
    </source>
</evidence>
<keyword evidence="2" id="KW-1185">Reference proteome</keyword>
<gene>
    <name evidence="1" type="ORF">GUJ93_ZPchr0458g22656</name>
</gene>
<comment type="caution">
    <text evidence="1">The sequence shown here is derived from an EMBL/GenBank/DDBJ whole genome shotgun (WGS) entry which is preliminary data.</text>
</comment>
<proteinExistence type="predicted"/>
<accession>A0A8J5UV15</accession>
<name>A0A8J5UV15_ZIZPA</name>